<dbReference type="SUPFAM" id="SSF46458">
    <property type="entry name" value="Globin-like"/>
    <property type="match status" value="1"/>
</dbReference>
<dbReference type="RefSeq" id="WP_290320210.1">
    <property type="nucleotide sequence ID" value="NZ_JAUFPN010000203.1"/>
</dbReference>
<dbReference type="Pfam" id="PF01152">
    <property type="entry name" value="Bac_globin"/>
    <property type="match status" value="1"/>
</dbReference>
<keyword evidence="6" id="KW-1185">Reference proteome</keyword>
<evidence type="ECO:0000256" key="4">
    <source>
        <dbReference type="ARBA" id="ARBA00023004"/>
    </source>
</evidence>
<protein>
    <submittedName>
        <fullName evidence="5">Group III truncated hemoglobin</fullName>
    </submittedName>
</protein>
<dbReference type="InterPro" id="IPR012292">
    <property type="entry name" value="Globin/Proto"/>
</dbReference>
<evidence type="ECO:0000313" key="5">
    <source>
        <dbReference type="EMBL" id="MDN3568108.1"/>
    </source>
</evidence>
<evidence type="ECO:0000256" key="2">
    <source>
        <dbReference type="ARBA" id="ARBA00022617"/>
    </source>
</evidence>
<evidence type="ECO:0000256" key="1">
    <source>
        <dbReference type="ARBA" id="ARBA00022448"/>
    </source>
</evidence>
<dbReference type="InterPro" id="IPR001486">
    <property type="entry name" value="Hemoglobin_trunc"/>
</dbReference>
<proteinExistence type="predicted"/>
<dbReference type="CDD" id="cd08916">
    <property type="entry name" value="TrHb3_P"/>
    <property type="match status" value="1"/>
</dbReference>
<dbReference type="InterPro" id="IPR009050">
    <property type="entry name" value="Globin-like_sf"/>
</dbReference>
<dbReference type="Gene3D" id="1.10.490.10">
    <property type="entry name" value="Globins"/>
    <property type="match status" value="1"/>
</dbReference>
<comment type="caution">
    <text evidence="5">The sequence shown here is derived from an EMBL/GenBank/DDBJ whole genome shotgun (WGS) entry which is preliminary data.</text>
</comment>
<keyword evidence="1" id="KW-0813">Transport</keyword>
<reference evidence="6" key="1">
    <citation type="journal article" date="2019" name="Int. J. Syst. Evol. Microbiol.">
        <title>The Global Catalogue of Microorganisms (GCM) 10K type strain sequencing project: providing services to taxonomists for standard genome sequencing and annotation.</title>
        <authorList>
            <consortium name="The Broad Institute Genomics Platform"/>
            <consortium name="The Broad Institute Genome Sequencing Center for Infectious Disease"/>
            <person name="Wu L."/>
            <person name="Ma J."/>
        </authorList>
    </citation>
    <scope>NUCLEOTIDE SEQUENCE [LARGE SCALE GENOMIC DNA]</scope>
    <source>
        <strain evidence="6">CECT 7131</strain>
    </source>
</reference>
<sequence length="130" mass="14284">MIPQPPAGLDEAMIETLVHGFYARIRADAVLGPIFAAHIRDWAPHLRQMTAFWSSVALTSGRYQGNPMQKHQPLPIGPAHFAHWLMIFEATARDLCPPAAAEHLILRARRIAASLEHGVAAARGELPRVA</sequence>
<keyword evidence="4" id="KW-0408">Iron</keyword>
<dbReference type="Proteomes" id="UP001529369">
    <property type="component" value="Unassembled WGS sequence"/>
</dbReference>
<dbReference type="EMBL" id="JAUFPN010000203">
    <property type="protein sequence ID" value="MDN3568108.1"/>
    <property type="molecule type" value="Genomic_DNA"/>
</dbReference>
<evidence type="ECO:0000313" key="6">
    <source>
        <dbReference type="Proteomes" id="UP001529369"/>
    </source>
</evidence>
<keyword evidence="2" id="KW-0349">Heme</keyword>
<accession>A0ABT8AF13</accession>
<gene>
    <name evidence="5" type="ORF">QWZ14_27315</name>
</gene>
<name>A0ABT8AF13_9PROT</name>
<organism evidence="5 6">
    <name type="scientific">Paeniroseomonas aquatica</name>
    <dbReference type="NCBI Taxonomy" id="373043"/>
    <lineage>
        <taxon>Bacteria</taxon>
        <taxon>Pseudomonadati</taxon>
        <taxon>Pseudomonadota</taxon>
        <taxon>Alphaproteobacteria</taxon>
        <taxon>Acetobacterales</taxon>
        <taxon>Acetobacteraceae</taxon>
        <taxon>Paeniroseomonas</taxon>
    </lineage>
</organism>
<keyword evidence="3" id="KW-0479">Metal-binding</keyword>
<evidence type="ECO:0000256" key="3">
    <source>
        <dbReference type="ARBA" id="ARBA00022723"/>
    </source>
</evidence>